<protein>
    <submittedName>
        <fullName evidence="1">Uncharacterized protein</fullName>
    </submittedName>
</protein>
<gene>
    <name evidence="1" type="ORF">AR438_02455</name>
</gene>
<dbReference type="AlphaFoldDB" id="A0A0Q3PBS1"/>
<sequence>MIYTIDRANLISEQLKKFTTGYTHHVVGHYSNIYFWIGEVKEALNAIDNHKKRFDKMYDAQKDWIEEHGTIVHDFCPICGGKCEFSDGKQILPKFKYKTELLEARKNLVDSVYYFLIRCFKIELLTYDELKEKLDLIGTSIEPKDLNK</sequence>
<comment type="caution">
    <text evidence="1">The sequence shown here is derived from an EMBL/GenBank/DDBJ whole genome shotgun (WGS) entry which is preliminary data.</text>
</comment>
<dbReference type="Proteomes" id="UP000051682">
    <property type="component" value="Unassembled WGS sequence"/>
</dbReference>
<accession>A0A0Q3PBS1</accession>
<name>A0A0Q3PBS1_9FLAO</name>
<evidence type="ECO:0000313" key="2">
    <source>
        <dbReference type="Proteomes" id="UP000051682"/>
    </source>
</evidence>
<dbReference type="EMBL" id="LLYZ01000002">
    <property type="protein sequence ID" value="KQK27086.1"/>
    <property type="molecule type" value="Genomic_DNA"/>
</dbReference>
<keyword evidence="2" id="KW-1185">Reference proteome</keyword>
<reference evidence="1 2" key="1">
    <citation type="submission" date="2015-10" db="EMBL/GenBank/DDBJ databases">
        <title>Chryseobacterium aquaticum genome.</title>
        <authorList>
            <person name="Newman J.D."/>
            <person name="Ferguson M.B."/>
            <person name="Miller J.R."/>
        </authorList>
    </citation>
    <scope>NUCLEOTIDE SEQUENCE [LARGE SCALE GENOMIC DNA]</scope>
    <source>
        <strain evidence="1 2">KCTC 12483</strain>
    </source>
</reference>
<dbReference type="RefSeq" id="WP_056011490.1">
    <property type="nucleotide sequence ID" value="NZ_LLYZ01000002.1"/>
</dbReference>
<organism evidence="1 2">
    <name type="scientific">Chryseobacterium aquaticum</name>
    <dbReference type="NCBI Taxonomy" id="452084"/>
    <lineage>
        <taxon>Bacteria</taxon>
        <taxon>Pseudomonadati</taxon>
        <taxon>Bacteroidota</taxon>
        <taxon>Flavobacteriia</taxon>
        <taxon>Flavobacteriales</taxon>
        <taxon>Weeksellaceae</taxon>
        <taxon>Chryseobacterium group</taxon>
        <taxon>Chryseobacterium</taxon>
    </lineage>
</organism>
<proteinExistence type="predicted"/>
<evidence type="ECO:0000313" key="1">
    <source>
        <dbReference type="EMBL" id="KQK27086.1"/>
    </source>
</evidence>
<dbReference type="OrthoDB" id="1443917at2"/>